<accession>A0A2R5FIX5</accession>
<keyword evidence="2" id="KW-1185">Reference proteome</keyword>
<protein>
    <recommendedName>
        <fullName evidence="3">ATPase involved in DNA repair</fullName>
    </recommendedName>
</protein>
<name>A0A2R5FIX5_NOSCO</name>
<evidence type="ECO:0000313" key="2">
    <source>
        <dbReference type="Proteomes" id="UP000245124"/>
    </source>
</evidence>
<gene>
    <name evidence="1" type="ORF">NIES4072_18790</name>
</gene>
<dbReference type="OrthoDB" id="531519at2"/>
<evidence type="ECO:0000313" key="1">
    <source>
        <dbReference type="EMBL" id="GBG18215.1"/>
    </source>
</evidence>
<comment type="caution">
    <text evidence="1">The sequence shown here is derived from an EMBL/GenBank/DDBJ whole genome shotgun (WGS) entry which is preliminary data.</text>
</comment>
<organism evidence="1 2">
    <name type="scientific">Nostoc commune NIES-4072</name>
    <dbReference type="NCBI Taxonomy" id="2005467"/>
    <lineage>
        <taxon>Bacteria</taxon>
        <taxon>Bacillati</taxon>
        <taxon>Cyanobacteriota</taxon>
        <taxon>Cyanophyceae</taxon>
        <taxon>Nostocales</taxon>
        <taxon>Nostocaceae</taxon>
        <taxon>Nostoc</taxon>
    </lineage>
</organism>
<dbReference type="RefSeq" id="WP_109008271.1">
    <property type="nucleotide sequence ID" value="NZ_BDUD01000001.1"/>
</dbReference>
<dbReference type="AlphaFoldDB" id="A0A2R5FIX5"/>
<sequence>MARRKRDSRILSKAEMRLASIKSISSTLDVGDNLTVKDYTGKIASLRQSLEAYNTTLSTIDVLLTQITENERDLADYSEKILLGIAYKFGKNSHEYQMAGGTRKSDVSDRLRQRKRTVRQGVVLTTS</sequence>
<evidence type="ECO:0008006" key="3">
    <source>
        <dbReference type="Google" id="ProtNLM"/>
    </source>
</evidence>
<dbReference type="EMBL" id="BDUD01000001">
    <property type="protein sequence ID" value="GBG18215.1"/>
    <property type="molecule type" value="Genomic_DNA"/>
</dbReference>
<proteinExistence type="predicted"/>
<dbReference type="Proteomes" id="UP000245124">
    <property type="component" value="Unassembled WGS sequence"/>
</dbReference>
<reference evidence="1 2" key="1">
    <citation type="submission" date="2017-06" db="EMBL/GenBank/DDBJ databases">
        <title>Genome sequencing of cyanobaciteial culture collection at National Institute for Environmental Studies (NIES).</title>
        <authorList>
            <person name="Hirose Y."/>
            <person name="Shimura Y."/>
            <person name="Fujisawa T."/>
            <person name="Nakamura Y."/>
            <person name="Kawachi M."/>
        </authorList>
    </citation>
    <scope>NUCLEOTIDE SEQUENCE [LARGE SCALE GENOMIC DNA]</scope>
    <source>
        <strain evidence="1 2">NIES-4072</strain>
    </source>
</reference>